<name>A0A8J9ZJN2_BRALA</name>
<evidence type="ECO:0000256" key="12">
    <source>
        <dbReference type="ARBA" id="ARBA00023209"/>
    </source>
</evidence>
<comment type="catalytic activity">
    <reaction evidence="19">
        <text>1-octadecanoyl-2-(4Z,7Z,10Z,13Z,16Z,19Z-docosahexaenoyl)-sn-glycero-3-phosphoethanolamine + L-serine = 1-octadecanoyl-2-(4Z,7Z,10Z,13Z,16Z,19Z-docosahexaenoyl)-sn-glycero-3-phosphoserine + ethanolamine</text>
        <dbReference type="Rhea" id="RHEA:41492"/>
        <dbReference type="ChEBI" id="CHEBI:33384"/>
        <dbReference type="ChEBI" id="CHEBI:57603"/>
        <dbReference type="ChEBI" id="CHEBI:78265"/>
        <dbReference type="ChEBI" id="CHEBI:78266"/>
    </reaction>
    <physiologicalReaction direction="left-to-right" evidence="19">
        <dbReference type="Rhea" id="RHEA:41493"/>
    </physiologicalReaction>
</comment>
<comment type="catalytic activity">
    <reaction evidence="16">
        <text>1-hexadecanoyl-2-(4Z,7Z,10Z,13Z,16Z,19Z-docosahexaenoyl)-sn-glycero-3-phosphoethanolamine + L-serine = 1-hexadecanoyl-2-(4Z,7Z,10Z,13Z,16Z,19Z-docosahexaenoyl)-sn-glycero-3-phosphoserine + ethanolamine</text>
        <dbReference type="Rhea" id="RHEA:41488"/>
        <dbReference type="ChEBI" id="CHEBI:33384"/>
        <dbReference type="ChEBI" id="CHEBI:57603"/>
        <dbReference type="ChEBI" id="CHEBI:78261"/>
        <dbReference type="ChEBI" id="CHEBI:78262"/>
    </reaction>
    <physiologicalReaction direction="left-to-right" evidence="16">
        <dbReference type="Rhea" id="RHEA:41489"/>
    </physiologicalReaction>
</comment>
<feature type="compositionally biased region" description="Basic and acidic residues" evidence="24">
    <location>
        <begin position="192"/>
        <end position="209"/>
    </location>
</feature>
<feature type="compositionally biased region" description="Polar residues" evidence="24">
    <location>
        <begin position="46"/>
        <end position="62"/>
    </location>
</feature>
<keyword evidence="8 23" id="KW-0256">Endoplasmic reticulum</keyword>
<comment type="catalytic activity">
    <reaction evidence="20">
        <text>1-(1Z-octadecenyl)-2-(4Z,7Z,10Z,13Z,16Z,19Z-docosahexaenoyl)-sn-glycero-3-phosphoethanolamine + L-serine = 1-(1Z-octadecenyl)-2-(4Z,7Z,10Z,13Z,16Z,19Z-docosahexaenoyl)-sn-glycero-3-phospho-L-serine + ethanolamine</text>
        <dbReference type="Rhea" id="RHEA:41496"/>
        <dbReference type="ChEBI" id="CHEBI:33384"/>
        <dbReference type="ChEBI" id="CHEBI:57603"/>
        <dbReference type="ChEBI" id="CHEBI:78263"/>
        <dbReference type="ChEBI" id="CHEBI:78264"/>
    </reaction>
    <physiologicalReaction direction="left-to-right" evidence="20">
        <dbReference type="Rhea" id="RHEA:41497"/>
    </physiologicalReaction>
</comment>
<feature type="compositionally biased region" description="Polar residues" evidence="24">
    <location>
        <begin position="94"/>
        <end position="108"/>
    </location>
</feature>
<evidence type="ECO:0000256" key="11">
    <source>
        <dbReference type="ARBA" id="ARBA00023136"/>
    </source>
</evidence>
<protein>
    <recommendedName>
        <fullName evidence="23">Phosphatidylserine synthase</fullName>
        <ecNumber evidence="23">2.7.8.29</ecNumber>
    </recommendedName>
    <alternativeName>
        <fullName evidence="23">Serine-exchange enzyme</fullName>
    </alternativeName>
</protein>
<feature type="transmembrane region" description="Helical" evidence="23">
    <location>
        <begin position="400"/>
        <end position="417"/>
    </location>
</feature>
<dbReference type="GO" id="GO:0106245">
    <property type="term" value="F:L-serine-phosphatidylethanolamine phosphatidyltransferase activity"/>
    <property type="evidence" value="ECO:0007669"/>
    <property type="project" value="UniProtKB-UniRule"/>
</dbReference>
<comment type="catalytic activity">
    <reaction evidence="22">
        <text>1-(1Z-octadecenyl)-2-(5Z,8Z,11Z,14Z- eicosatetraenoyl)-sn-glycero-3-phosphoethanolamine + L-serine = 1-(1Z-octadecenyl)-2-(5Z,8Z,11Z,14Z-eicosatetraenoyl)-sn-glycero-3-phospho-L-serine + ethanolamine</text>
        <dbReference type="Rhea" id="RHEA:41604"/>
        <dbReference type="ChEBI" id="CHEBI:33384"/>
        <dbReference type="ChEBI" id="CHEBI:57603"/>
        <dbReference type="ChEBI" id="CHEBI:78342"/>
        <dbReference type="ChEBI" id="CHEBI:78343"/>
    </reaction>
    <physiologicalReaction direction="left-to-right" evidence="22">
        <dbReference type="Rhea" id="RHEA:41605"/>
    </physiologicalReaction>
</comment>
<feature type="transmembrane region" description="Helical" evidence="23">
    <location>
        <begin position="662"/>
        <end position="681"/>
    </location>
</feature>
<feature type="compositionally biased region" description="Polar residues" evidence="24">
    <location>
        <begin position="249"/>
        <end position="262"/>
    </location>
</feature>
<evidence type="ECO:0000256" key="3">
    <source>
        <dbReference type="ARBA" id="ARBA00005189"/>
    </source>
</evidence>
<comment type="catalytic activity">
    <reaction evidence="21">
        <text>1-octadecanoyl-2-(9Z-octadecenoyl)-sn-glycero-3-phosphoethanolamine + L-serine = 1-octadecanoyl-2-(9Z-octadecenoyl)-sn-glycero-3-phospho-L-serine + ethanolamine</text>
        <dbReference type="Rhea" id="RHEA:40795"/>
        <dbReference type="ChEBI" id="CHEBI:33384"/>
        <dbReference type="ChEBI" id="CHEBI:57603"/>
        <dbReference type="ChEBI" id="CHEBI:75038"/>
        <dbReference type="ChEBI" id="CHEBI:78260"/>
    </reaction>
    <physiologicalReaction direction="left-to-right" evidence="21">
        <dbReference type="Rhea" id="RHEA:40796"/>
    </physiologicalReaction>
</comment>
<feature type="transmembrane region" description="Helical" evidence="23">
    <location>
        <begin position="725"/>
        <end position="747"/>
    </location>
</feature>
<evidence type="ECO:0000256" key="19">
    <source>
        <dbReference type="ARBA" id="ARBA00036428"/>
    </source>
</evidence>
<evidence type="ECO:0000256" key="5">
    <source>
        <dbReference type="ARBA" id="ARBA00022516"/>
    </source>
</evidence>
<evidence type="ECO:0000256" key="18">
    <source>
        <dbReference type="ARBA" id="ARBA00035955"/>
    </source>
</evidence>
<keyword evidence="26" id="KW-1185">Reference proteome</keyword>
<feature type="transmembrane region" description="Helical" evidence="23">
    <location>
        <begin position="759"/>
        <end position="780"/>
    </location>
</feature>
<dbReference type="Proteomes" id="UP000838412">
    <property type="component" value="Chromosome 3"/>
</dbReference>
<keyword evidence="6 23" id="KW-0808">Transferase</keyword>
<keyword evidence="7 23" id="KW-0812">Transmembrane</keyword>
<evidence type="ECO:0000256" key="6">
    <source>
        <dbReference type="ARBA" id="ARBA00022679"/>
    </source>
</evidence>
<organism evidence="25 26">
    <name type="scientific">Branchiostoma lanceolatum</name>
    <name type="common">Common lancelet</name>
    <name type="synonym">Amphioxus lanceolatum</name>
    <dbReference type="NCBI Taxonomy" id="7740"/>
    <lineage>
        <taxon>Eukaryota</taxon>
        <taxon>Metazoa</taxon>
        <taxon>Chordata</taxon>
        <taxon>Cephalochordata</taxon>
        <taxon>Leptocardii</taxon>
        <taxon>Amphioxiformes</taxon>
        <taxon>Branchiostomatidae</taxon>
        <taxon>Branchiostoma</taxon>
    </lineage>
</organism>
<evidence type="ECO:0000256" key="17">
    <source>
        <dbReference type="ARBA" id="ARBA00035875"/>
    </source>
</evidence>
<keyword evidence="10 23" id="KW-0443">Lipid metabolism</keyword>
<reference evidence="25" key="1">
    <citation type="submission" date="2022-01" db="EMBL/GenBank/DDBJ databases">
        <authorList>
            <person name="Braso-Vives M."/>
        </authorList>
    </citation>
    <scope>NUCLEOTIDE SEQUENCE</scope>
</reference>
<dbReference type="InterPro" id="IPR004277">
    <property type="entry name" value="PSS"/>
</dbReference>
<dbReference type="PANTHER" id="PTHR15362:SF7">
    <property type="entry name" value="PHOSPHATIDYLSERINE SYNTHASE 2"/>
    <property type="match status" value="1"/>
</dbReference>
<evidence type="ECO:0000256" key="16">
    <source>
        <dbReference type="ARBA" id="ARBA00035833"/>
    </source>
</evidence>
<comment type="catalytic activity">
    <reaction evidence="15">
        <text>1-hexadecanoyl-2-(9Z-octadecenoyl)-sn-glycero-3-phosphoethanolamine + L-serine = 1-hexadecanoyl-2-(9Z-octadecenoyl)-sn-glycero-3-phospho-L-serine + ethanolamine</text>
        <dbReference type="Rhea" id="RHEA:41484"/>
        <dbReference type="ChEBI" id="CHEBI:33384"/>
        <dbReference type="ChEBI" id="CHEBI:57603"/>
        <dbReference type="ChEBI" id="CHEBI:73007"/>
        <dbReference type="ChEBI" id="CHEBI:75029"/>
    </reaction>
    <physiologicalReaction direction="left-to-right" evidence="15">
        <dbReference type="Rhea" id="RHEA:41485"/>
    </physiologicalReaction>
</comment>
<feature type="region of interest" description="Disordered" evidence="24">
    <location>
        <begin position="46"/>
        <end position="274"/>
    </location>
</feature>
<keyword evidence="9 23" id="KW-1133">Transmembrane helix</keyword>
<comment type="function">
    <text evidence="23">Catalyzes a base-exchange reaction in which the polar head group of phosphatidylethanolamine (PE) is replaced by L-serine.</text>
</comment>
<keyword evidence="12 23" id="KW-0594">Phospholipid biosynthesis</keyword>
<sequence>MSLPEREGSATVIYQAEPQSGKECDNQKYGRAPDLSRVAMVTYATTGTPSTAGQDGDQNYTDLRSDGGTVCGTEEAHNQDYEQGDYRNQRHNNADASLATNDTQSDKNGVQDEKDDPYDHTYERCSEGDPENHTNNRLSQAAEDGQENHTYHNRWSEGNPENHTYKNHAYKCSEGDRESCTYNQGQATEDGLENHSENHTSEGDPESHTNSRWSEGDPYVPMRSLDATEGFAPHSDQQEHEERGIPNRSPEQSTQHQPSGRRSSAEAVEDKAEDHERMTFLGRIQQAAKRSRVLLVATAALITAVVVTVVFVAIFSSSTQTQVPLEMCEASNTAKMHRVGRSDQSGQVGHRPRREASSGAVPSDDDEPLPLEFLLKKKLEWSQDSVVDGNGSTTYFRRSYTVPLLLVLACLLVYIALFEETPTIEKHNVRRYVGIFVMMFLVSAAPFAPAGPFEWPHPVFWRLLTCVAVVYQMGLTFLLFQTADQSRQVLKYLDESLGEPLTRKSYGENCTFWDAEHPERVMQKLWEECDIYWASHLLGYYLTALAVRDYWLTHVMSVMFELIEYSLEHQIPVFEECWWDHYSLEHQIPEFEECWWDHWILDAALCNGLGIWCGMKTLEYLDMRLYNWRGLWNVPVYPSKRKTRAGWLESHDWSRTRRFKRCLAVLLYIASLLIMELNAFYLKSVLWIPISHWLQLARLALNLIGGAAVSRQVYQYLDDPNCKSIGHFTWMAFLLVITELAIIVRLGRDLLLIPFPDHILISWIAGCLALTPWLVWRFFIR</sequence>
<comment type="catalytic activity">
    <reaction evidence="14">
        <text>a 1,2-diacyl-sn-glycero-3-phosphoethanolamine + L-serine = a 1,2-diacyl-sn-glycero-3-phospho-L-serine + ethanolamine</text>
        <dbReference type="Rhea" id="RHEA:27606"/>
        <dbReference type="ChEBI" id="CHEBI:33384"/>
        <dbReference type="ChEBI" id="CHEBI:57262"/>
        <dbReference type="ChEBI" id="CHEBI:57603"/>
        <dbReference type="ChEBI" id="CHEBI:64612"/>
        <dbReference type="EC" id="2.7.8.29"/>
    </reaction>
    <physiologicalReaction direction="left-to-right" evidence="14">
        <dbReference type="Rhea" id="RHEA:27607"/>
    </physiologicalReaction>
</comment>
<comment type="similarity">
    <text evidence="4 23">Belongs to the phosphatidyl serine synthase family.</text>
</comment>
<keyword evidence="11 23" id="KW-0472">Membrane</keyword>
<comment type="pathway">
    <text evidence="3">Lipid metabolism.</text>
</comment>
<evidence type="ECO:0000256" key="8">
    <source>
        <dbReference type="ARBA" id="ARBA00022824"/>
    </source>
</evidence>
<evidence type="ECO:0000256" key="20">
    <source>
        <dbReference type="ARBA" id="ARBA00036623"/>
    </source>
</evidence>
<evidence type="ECO:0000313" key="26">
    <source>
        <dbReference type="Proteomes" id="UP000838412"/>
    </source>
</evidence>
<feature type="transmembrane region" description="Helical" evidence="23">
    <location>
        <begin position="460"/>
        <end position="480"/>
    </location>
</feature>
<feature type="compositionally biased region" description="Basic and acidic residues" evidence="24">
    <location>
        <begin position="74"/>
        <end position="88"/>
    </location>
</feature>
<dbReference type="GO" id="GO:0005789">
    <property type="term" value="C:endoplasmic reticulum membrane"/>
    <property type="evidence" value="ECO:0007669"/>
    <property type="project" value="UniProtKB-SubCell"/>
</dbReference>
<evidence type="ECO:0000256" key="2">
    <source>
        <dbReference type="ARBA" id="ARBA00004916"/>
    </source>
</evidence>
<dbReference type="EMBL" id="OV696688">
    <property type="protein sequence ID" value="CAH1256652.1"/>
    <property type="molecule type" value="Genomic_DNA"/>
</dbReference>
<evidence type="ECO:0000256" key="22">
    <source>
        <dbReference type="ARBA" id="ARBA00036733"/>
    </source>
</evidence>
<evidence type="ECO:0000256" key="24">
    <source>
        <dbReference type="SAM" id="MobiDB-lite"/>
    </source>
</evidence>
<dbReference type="Pfam" id="PF03034">
    <property type="entry name" value="PSS"/>
    <property type="match status" value="1"/>
</dbReference>
<dbReference type="GO" id="GO:0006659">
    <property type="term" value="P:phosphatidylserine biosynthetic process"/>
    <property type="evidence" value="ECO:0007669"/>
    <property type="project" value="UniProtKB-UniRule"/>
</dbReference>
<comment type="catalytic activity">
    <reaction evidence="17">
        <text>1-(1Z-octadecenyl)-2-(9Z-octadecenoyl)-sn-glycero-3-phosphoethanolamine + L-serine = 1-(1Z-octadecenyl)-2-(9Z-octadecenoyl)-sn-glycero-3-phospho-L-serine + ethanolamine</text>
        <dbReference type="Rhea" id="RHEA:41600"/>
        <dbReference type="ChEBI" id="CHEBI:33384"/>
        <dbReference type="ChEBI" id="CHEBI:57603"/>
        <dbReference type="ChEBI" id="CHEBI:78340"/>
        <dbReference type="ChEBI" id="CHEBI:78341"/>
    </reaction>
    <physiologicalReaction direction="left-to-right" evidence="17">
        <dbReference type="Rhea" id="RHEA:41601"/>
    </physiologicalReaction>
</comment>
<evidence type="ECO:0000256" key="9">
    <source>
        <dbReference type="ARBA" id="ARBA00022989"/>
    </source>
</evidence>
<evidence type="ECO:0000256" key="14">
    <source>
        <dbReference type="ARBA" id="ARBA00023686"/>
    </source>
</evidence>
<feature type="region of interest" description="Disordered" evidence="24">
    <location>
        <begin position="336"/>
        <end position="368"/>
    </location>
</feature>
<evidence type="ECO:0000256" key="4">
    <source>
        <dbReference type="ARBA" id="ARBA00008671"/>
    </source>
</evidence>
<accession>A0A8J9ZJN2</accession>
<evidence type="ECO:0000256" key="1">
    <source>
        <dbReference type="ARBA" id="ARBA00004477"/>
    </source>
</evidence>
<dbReference type="PANTHER" id="PTHR15362">
    <property type="entry name" value="PHOSPHATIDYLINOSITOL SYNTHASE"/>
    <property type="match status" value="1"/>
</dbReference>
<evidence type="ECO:0000256" key="13">
    <source>
        <dbReference type="ARBA" id="ARBA00023264"/>
    </source>
</evidence>
<feature type="transmembrane region" description="Helical" evidence="23">
    <location>
        <begin position="293"/>
        <end position="315"/>
    </location>
</feature>
<feature type="region of interest" description="Disordered" evidence="24">
    <location>
        <begin position="1"/>
        <end position="29"/>
    </location>
</feature>
<feature type="compositionally biased region" description="Basic and acidic residues" evidence="24">
    <location>
        <begin position="109"/>
        <end position="134"/>
    </location>
</feature>
<feature type="compositionally biased region" description="Basic and acidic residues" evidence="24">
    <location>
        <begin position="236"/>
        <end position="245"/>
    </location>
</feature>
<evidence type="ECO:0000256" key="23">
    <source>
        <dbReference type="RuleBase" id="RU368094"/>
    </source>
</evidence>
<comment type="catalytic activity">
    <reaction evidence="18">
        <text>1-octadecanoyl-2-(5Z,8Z,11Z,14Z)-eicosatetraenoyl-sn-glycero-3-phosphoethanolamine + L-serine = 1-octadecanoyl-2-(5Z,8Z,11Z,14Z)-eicosatetraenoyl-sn-glycero-3-phosphoserine + ethanolamine</text>
        <dbReference type="Rhea" id="RHEA:41500"/>
        <dbReference type="ChEBI" id="CHEBI:33384"/>
        <dbReference type="ChEBI" id="CHEBI:57603"/>
        <dbReference type="ChEBI" id="CHEBI:78268"/>
        <dbReference type="ChEBI" id="CHEBI:78269"/>
    </reaction>
    <physiologicalReaction direction="left-to-right" evidence="18">
        <dbReference type="Rhea" id="RHEA:41501"/>
    </physiologicalReaction>
</comment>
<keyword evidence="13 23" id="KW-1208">Phospholipid metabolism</keyword>
<gene>
    <name evidence="25" type="primary">PTDSS2</name>
    <name evidence="25" type="ORF">BLAG_LOCUS14846</name>
</gene>
<evidence type="ECO:0000313" key="25">
    <source>
        <dbReference type="EMBL" id="CAH1256652.1"/>
    </source>
</evidence>
<proteinExistence type="inferred from homology"/>
<comment type="pathway">
    <text evidence="2 23">Phospholipid metabolism; phosphatidylserine biosynthesis.</text>
</comment>
<evidence type="ECO:0000256" key="21">
    <source>
        <dbReference type="ARBA" id="ARBA00036644"/>
    </source>
</evidence>
<evidence type="ECO:0000256" key="7">
    <source>
        <dbReference type="ARBA" id="ARBA00022692"/>
    </source>
</evidence>
<dbReference type="OrthoDB" id="10265393at2759"/>
<feature type="transmembrane region" description="Helical" evidence="23">
    <location>
        <begin position="693"/>
        <end position="713"/>
    </location>
</feature>
<dbReference type="UniPathway" id="UPA00948"/>
<dbReference type="EC" id="2.7.8.29" evidence="23"/>
<evidence type="ECO:0000256" key="10">
    <source>
        <dbReference type="ARBA" id="ARBA00023098"/>
    </source>
</evidence>
<evidence type="ECO:0000256" key="15">
    <source>
        <dbReference type="ARBA" id="ARBA00035767"/>
    </source>
</evidence>
<keyword evidence="5 23" id="KW-0444">Lipid biosynthesis</keyword>
<feature type="transmembrane region" description="Helical" evidence="23">
    <location>
        <begin position="429"/>
        <end position="448"/>
    </location>
</feature>
<comment type="subcellular location">
    <subcellularLocation>
        <location evidence="1 23">Endoplasmic reticulum membrane</location>
        <topology evidence="1 23">Multi-pass membrane protein</topology>
    </subcellularLocation>
</comment>
<dbReference type="AlphaFoldDB" id="A0A8J9ZJN2"/>